<sequence length="77" mass="8897">MFKNILKNTVLFSIRVKKLVKAREELLAKMEATRGMNLTLGEAETMRKKFGHQLRRVESVLYRAGKLETLKFETALA</sequence>
<accession>A0AAU7PFY8</accession>
<name>A0AAU7PFY8_9VIRU</name>
<gene>
    <name evidence="1" type="ORF">SURPRISE13_215</name>
</gene>
<dbReference type="EMBL" id="PP856017">
    <property type="protein sequence ID" value="XBS47748.1"/>
    <property type="molecule type" value="Genomic_DNA"/>
</dbReference>
<reference evidence="1" key="1">
    <citation type="submission" date="2024-05" db="EMBL/GenBank/DDBJ databases">
        <title>Isolation and characterization of the novel Burkholderia jumbo bacteriophage Surprise13.</title>
        <authorList>
            <person name="Supina B.S.I."/>
            <person name="Dennis J."/>
        </authorList>
    </citation>
    <scope>NUCLEOTIDE SEQUENCE</scope>
</reference>
<organism evidence="1">
    <name type="scientific">Burkholderia phage vB_BgluM-SURPRISE13</name>
    <dbReference type="NCBI Taxonomy" id="3159457"/>
    <lineage>
        <taxon>Viruses</taxon>
    </lineage>
</organism>
<protein>
    <submittedName>
        <fullName evidence="1">Uncharacterized protein</fullName>
    </submittedName>
</protein>
<evidence type="ECO:0000313" key="1">
    <source>
        <dbReference type="EMBL" id="XBS47748.1"/>
    </source>
</evidence>
<proteinExistence type="predicted"/>